<name>A0AAE0UHZ9_9TELE</name>
<evidence type="ECO:0000256" key="1">
    <source>
        <dbReference type="ARBA" id="ARBA00023254"/>
    </source>
</evidence>
<evidence type="ECO:0000313" key="5">
    <source>
        <dbReference type="Proteomes" id="UP001274896"/>
    </source>
</evidence>
<keyword evidence="3" id="KW-0175">Coiled coil</keyword>
<comment type="similarity">
    <text evidence="2">Belongs to the MEI4L family.</text>
</comment>
<dbReference type="EMBL" id="JAUCMX010000030">
    <property type="protein sequence ID" value="KAK3506791.1"/>
    <property type="molecule type" value="Genomic_DNA"/>
</dbReference>
<dbReference type="GO" id="GO:0007129">
    <property type="term" value="P:homologous chromosome pairing at meiosis"/>
    <property type="evidence" value="ECO:0007669"/>
    <property type="project" value="TreeGrafter"/>
</dbReference>
<dbReference type="GO" id="GO:0006310">
    <property type="term" value="P:DNA recombination"/>
    <property type="evidence" value="ECO:0007669"/>
    <property type="project" value="InterPro"/>
</dbReference>
<evidence type="ECO:0000256" key="2">
    <source>
        <dbReference type="ARBA" id="ARBA00093453"/>
    </source>
</evidence>
<dbReference type="PANTHER" id="PTHR28575">
    <property type="entry name" value="MEIOSIS-SPECIFIC PROTEIN MEI4"/>
    <property type="match status" value="1"/>
</dbReference>
<feature type="coiled-coil region" evidence="3">
    <location>
        <begin position="42"/>
        <end position="69"/>
    </location>
</feature>
<protein>
    <submittedName>
        <fullName evidence="4">Uncharacterized protein</fullName>
    </submittedName>
</protein>
<dbReference type="GO" id="GO:0042138">
    <property type="term" value="P:meiotic DNA double-strand break formation"/>
    <property type="evidence" value="ECO:0007669"/>
    <property type="project" value="InterPro"/>
</dbReference>
<accession>A0AAE0UHZ9</accession>
<dbReference type="GO" id="GO:0007283">
    <property type="term" value="P:spermatogenesis"/>
    <property type="evidence" value="ECO:0007669"/>
    <property type="project" value="TreeGrafter"/>
</dbReference>
<dbReference type="AlphaFoldDB" id="A0AAE0UHZ9"/>
<dbReference type="Pfam" id="PF13971">
    <property type="entry name" value="Mei4"/>
    <property type="match status" value="1"/>
</dbReference>
<dbReference type="InterPro" id="IPR025888">
    <property type="entry name" value="MEI4"/>
</dbReference>
<dbReference type="PANTHER" id="PTHR28575:SF1">
    <property type="entry name" value="MEIOSIS-SPECIFIC PROTEIN MEI4"/>
    <property type="match status" value="1"/>
</dbReference>
<feature type="non-terminal residue" evidence="4">
    <location>
        <position position="352"/>
    </location>
</feature>
<feature type="coiled-coil region" evidence="3">
    <location>
        <begin position="298"/>
        <end position="325"/>
    </location>
</feature>
<dbReference type="Proteomes" id="UP001274896">
    <property type="component" value="Unassembled WGS sequence"/>
</dbReference>
<sequence>DYGDSKWREAWHLSSAKLGIALAVIKSKPAGKSGRQHAEYLAAKVQQQEENWKTKAEELKKEVLSLKQELLLNKLLSKQRNGAETARVQECLENRKNILLVHELLENHKIIPSVRERLENCKNILSVQERLENRKNIWRTARMLGDRLENICQLSSSYKLFSQDLPEAQLSENDSGCDTQTLSLTPDPADAVLSSAVVPPSSLQPSQASFHRDARDCVLSKHMRFLQNLCMLRGSAKNPQTDGGDAVLEATALNMIESLVEAHREAGGGSFSGDVSQLDCFVQASRLVAQALKRVVGRRTVLEEAEELLAELLELLLNNSQLNKLYSVLGHFFSNLSWLNAEKQNCKQIFLM</sequence>
<comment type="caution">
    <text evidence="4">The sequence shown here is derived from an EMBL/GenBank/DDBJ whole genome shotgun (WGS) entry which is preliminary data.</text>
</comment>
<evidence type="ECO:0000313" key="4">
    <source>
        <dbReference type="EMBL" id="KAK3506791.1"/>
    </source>
</evidence>
<dbReference type="GO" id="GO:0048477">
    <property type="term" value="P:oogenesis"/>
    <property type="evidence" value="ECO:0007669"/>
    <property type="project" value="TreeGrafter"/>
</dbReference>
<keyword evidence="5" id="KW-1185">Reference proteome</keyword>
<gene>
    <name evidence="4" type="ORF">QTP70_028285</name>
</gene>
<keyword evidence="1" id="KW-0469">Meiosis</keyword>
<dbReference type="GO" id="GO:0000800">
    <property type="term" value="C:lateral element"/>
    <property type="evidence" value="ECO:0007669"/>
    <property type="project" value="TreeGrafter"/>
</dbReference>
<reference evidence="4" key="1">
    <citation type="submission" date="2023-06" db="EMBL/GenBank/DDBJ databases">
        <title>Male Hemibagrus guttatus genome.</title>
        <authorList>
            <person name="Bian C."/>
        </authorList>
    </citation>
    <scope>NUCLEOTIDE SEQUENCE</scope>
    <source>
        <strain evidence="4">Male_cb2023</strain>
        <tissue evidence="4">Muscle</tissue>
    </source>
</reference>
<evidence type="ECO:0000256" key="3">
    <source>
        <dbReference type="SAM" id="Coils"/>
    </source>
</evidence>
<organism evidence="4 5">
    <name type="scientific">Hemibagrus guttatus</name>
    <dbReference type="NCBI Taxonomy" id="175788"/>
    <lineage>
        <taxon>Eukaryota</taxon>
        <taxon>Metazoa</taxon>
        <taxon>Chordata</taxon>
        <taxon>Craniata</taxon>
        <taxon>Vertebrata</taxon>
        <taxon>Euteleostomi</taxon>
        <taxon>Actinopterygii</taxon>
        <taxon>Neopterygii</taxon>
        <taxon>Teleostei</taxon>
        <taxon>Ostariophysi</taxon>
        <taxon>Siluriformes</taxon>
        <taxon>Bagridae</taxon>
        <taxon>Hemibagrus</taxon>
    </lineage>
</organism>
<proteinExistence type="inferred from homology"/>